<gene>
    <name evidence="1" type="ORF">UK23_14885</name>
</gene>
<evidence type="ECO:0000313" key="1">
    <source>
        <dbReference type="EMBL" id="KJK49264.1"/>
    </source>
</evidence>
<dbReference type="InterPro" id="IPR011747">
    <property type="entry name" value="CHP02241"/>
</dbReference>
<evidence type="ECO:0008006" key="3">
    <source>
        <dbReference type="Google" id="ProtNLM"/>
    </source>
</evidence>
<comment type="caution">
    <text evidence="1">The sequence shown here is derived from an EMBL/GenBank/DDBJ whole genome shotgun (WGS) entry which is preliminary data.</text>
</comment>
<organism evidence="1 2">
    <name type="scientific">Lentzea aerocolonigenes</name>
    <name type="common">Lechevalieria aerocolonigenes</name>
    <name type="synonym">Saccharothrix aerocolonigenes</name>
    <dbReference type="NCBI Taxonomy" id="68170"/>
    <lineage>
        <taxon>Bacteria</taxon>
        <taxon>Bacillati</taxon>
        <taxon>Actinomycetota</taxon>
        <taxon>Actinomycetes</taxon>
        <taxon>Pseudonocardiales</taxon>
        <taxon>Pseudonocardiaceae</taxon>
        <taxon>Lentzea</taxon>
    </lineage>
</organism>
<dbReference type="NCBIfam" id="TIGR02241">
    <property type="entry name" value="conserved hypothetical phage tail region protein"/>
    <property type="match status" value="1"/>
</dbReference>
<dbReference type="AlphaFoldDB" id="A0A0F0H0L8"/>
<dbReference type="Proteomes" id="UP000033393">
    <property type="component" value="Unassembled WGS sequence"/>
</dbReference>
<protein>
    <recommendedName>
        <fullName evidence="3">Phage tail protein</fullName>
    </recommendedName>
</protein>
<name>A0A0F0H0L8_LENAE</name>
<dbReference type="GO" id="GO:0005198">
    <property type="term" value="F:structural molecule activity"/>
    <property type="evidence" value="ECO:0007669"/>
    <property type="project" value="InterPro"/>
</dbReference>
<dbReference type="PATRIC" id="fig|68170.10.peg.3194"/>
<dbReference type="PANTHER" id="PTHR38009:SF1">
    <property type="entry name" value="CONSERVED HYPOTHETICAL PHAGE TAIL PROTEIN"/>
    <property type="match status" value="1"/>
</dbReference>
<dbReference type="PANTHER" id="PTHR38009">
    <property type="entry name" value="CONSERVED HYPOTHETICAL PHAGE TAIL PROTEIN"/>
    <property type="match status" value="1"/>
</dbReference>
<dbReference type="InterPro" id="IPR010667">
    <property type="entry name" value="Phage_T4_Gp19"/>
</dbReference>
<dbReference type="EMBL" id="JYJG01000087">
    <property type="protein sequence ID" value="KJK49264.1"/>
    <property type="molecule type" value="Genomic_DNA"/>
</dbReference>
<keyword evidence="2" id="KW-1185">Reference proteome</keyword>
<sequence length="149" mass="16330">MSPRAVLGMAMRFQVTVDGLSLGNWATCSGLAVTFESETVMSGGQYDAVKLLPKALKYSTITLKRIMEQQQSMAVQQWLRQSVNVWINGDQTYPGGTAQIQLFDSTADTVVASWTLRGVVPQEWQGPDLSANGTDFAIETLRLAHEGFL</sequence>
<proteinExistence type="predicted"/>
<reference evidence="1 2" key="1">
    <citation type="submission" date="2015-02" db="EMBL/GenBank/DDBJ databases">
        <authorList>
            <person name="Ju K.-S."/>
            <person name="Doroghazi J.R."/>
            <person name="Metcalf W."/>
        </authorList>
    </citation>
    <scope>NUCLEOTIDE SEQUENCE [LARGE SCALE GENOMIC DNA]</scope>
    <source>
        <strain evidence="1 2">NRRL B-16140</strain>
    </source>
</reference>
<dbReference type="Pfam" id="PF06841">
    <property type="entry name" value="Phage_T4_gp19"/>
    <property type="match status" value="1"/>
</dbReference>
<evidence type="ECO:0000313" key="2">
    <source>
        <dbReference type="Proteomes" id="UP000033393"/>
    </source>
</evidence>
<accession>A0A0F0H0L8</accession>